<keyword evidence="3" id="KW-1185">Reference proteome</keyword>
<dbReference type="HOGENOM" id="CLU_1233695_0_0_11"/>
<evidence type="ECO:0000256" key="1">
    <source>
        <dbReference type="SAM" id="MobiDB-lite"/>
    </source>
</evidence>
<dbReference type="EMBL" id="CP000751">
    <property type="protein sequence ID" value="ABS06065.1"/>
    <property type="molecule type" value="Genomic_DNA"/>
</dbReference>
<feature type="region of interest" description="Disordered" evidence="1">
    <location>
        <begin position="1"/>
        <end position="29"/>
    </location>
</feature>
<dbReference type="RefSeq" id="WP_012001957.1">
    <property type="nucleotide sequence ID" value="NC_009806.1"/>
</dbReference>
<dbReference type="KEGG" id="kra:Krad_4606"/>
<name>A6WGX6_KINRD</name>
<evidence type="ECO:0000313" key="2">
    <source>
        <dbReference type="EMBL" id="ABS06065.1"/>
    </source>
</evidence>
<organism evidence="2 3">
    <name type="scientific">Kineococcus radiotolerans (strain ATCC BAA-149 / DSM 14245 / SRS30216)</name>
    <dbReference type="NCBI Taxonomy" id="266940"/>
    <lineage>
        <taxon>Bacteria</taxon>
        <taxon>Bacillati</taxon>
        <taxon>Actinomycetota</taxon>
        <taxon>Actinomycetes</taxon>
        <taxon>Kineosporiales</taxon>
        <taxon>Kineosporiaceae</taxon>
        <taxon>Kineococcus</taxon>
    </lineage>
</organism>
<dbReference type="AlphaFoldDB" id="A6WGX6"/>
<sequence length="224" mass="25185">MDELTGRDLDEPSPLGPAARSSVDDSTAARDQRCVQRLEDLGVHPGISLRRLLTTLRKQEGRPIKITQRGQHGRLLHLPAKVSALVDRDPERRSILVWIPEDPKRSMRGKRVLLHELAHLIVTPRDELRVVSQVIPVRAADGEQRLDGLNLPVNADLPEGVDLYDEKAIQFHCNVEDDEEREVEWTAGLLQHYMAPWMQQRELPPASGLGLFVTRRGSTDESAG</sequence>
<gene>
    <name evidence="2" type="ordered locus">Krad_4606</name>
</gene>
<reference evidence="3" key="1">
    <citation type="journal article" date="2008" name="PLoS ONE">
        <title>Survival in nuclear waste, extreme resistance, and potential applications gleaned from the genome sequence of Kineococcus radiotolerans SRS30216.</title>
        <authorList>
            <person name="Bagwell C.E."/>
            <person name="Bhat S."/>
            <person name="Hawkins G.M."/>
            <person name="Smith B.W."/>
            <person name="Biswas T."/>
            <person name="Hoover T.R."/>
            <person name="Saunders E."/>
            <person name="Han C.S."/>
            <person name="Tsodikov O.V."/>
            <person name="Shimkets L.J."/>
        </authorList>
    </citation>
    <scope>NUCLEOTIDE SEQUENCE [LARGE SCALE GENOMIC DNA]</scope>
    <source>
        <strain evidence="3">ATCC BAA-149 / DSM 14245 / SRS30216</strain>
    </source>
</reference>
<evidence type="ECO:0000313" key="3">
    <source>
        <dbReference type="Proteomes" id="UP000001116"/>
    </source>
</evidence>
<geneLocation type="plasmid" evidence="2 3">
    <name>pKRAD01</name>
</geneLocation>
<dbReference type="Proteomes" id="UP000001116">
    <property type="component" value="Plasmid pKRAD01"/>
</dbReference>
<feature type="compositionally biased region" description="Basic and acidic residues" evidence="1">
    <location>
        <begin position="1"/>
        <end position="10"/>
    </location>
</feature>
<accession>A6WGX6</accession>
<proteinExistence type="predicted"/>
<protein>
    <submittedName>
        <fullName evidence="2">Uncharacterized protein</fullName>
    </submittedName>
</protein>
<keyword evidence="2" id="KW-0614">Plasmid</keyword>